<sequence>MTAPQVIFSGQETKYLLGQGKVFFDLINPTTKRPVDKARFVGNVPEDGFIITPTVQKVEHMESMTGKNRKDAVLETQQSLQITVRLESVDVENLSQAIFGTSATIAQGTVTDEIHTAHRGYSFFLNRPNLTSFTSITPTAVAGTDYNVNLKTGEVFIPKNSTIADASEVQCSYIAGAINRISGYTATNTELWVRFNGLNMADKLTPIVAEVFKVRFNPASALDFIKNAFPGTQLELTGEGLYEPALETVAGFEGGMYRIFTV</sequence>
<protein>
    <submittedName>
        <fullName evidence="1">Uncharacterized protein</fullName>
    </submittedName>
</protein>
<reference evidence="1" key="1">
    <citation type="submission" date="2020-07" db="EMBL/GenBank/DDBJ databases">
        <title>Dissolved microcystin release linked to lysis of a Microcystis spp. bloom in Lake Erie (USA) attributed to a novel cyanophage.</title>
        <authorList>
            <person name="McKindles K.M."/>
            <person name="Manes M.A."/>
            <person name="DeMarco J.R."/>
            <person name="McClure A."/>
            <person name="McKay R.M."/>
            <person name="Davis T.W."/>
            <person name="Bullerjahn G.S."/>
        </authorList>
    </citation>
    <scope>NUCLEOTIDE SEQUENCE</scope>
</reference>
<proteinExistence type="predicted"/>
<evidence type="ECO:0000313" key="1">
    <source>
        <dbReference type="EMBL" id="QNL31680.1"/>
    </source>
</evidence>
<accession>A0A7G9A4K7</accession>
<name>A0A7G9A4K7_9VIRU</name>
<dbReference type="EMBL" id="MT840188">
    <property type="protein sequence ID" value="QNL31680.1"/>
    <property type="molecule type" value="Genomic_DNA"/>
</dbReference>
<organism evidence="1">
    <name type="scientific">Bacteriophage sp</name>
    <dbReference type="NCBI Taxonomy" id="38018"/>
    <lineage>
        <taxon>Viruses</taxon>
    </lineage>
</organism>